<evidence type="ECO:0000256" key="1">
    <source>
        <dbReference type="SAM" id="MobiDB-lite"/>
    </source>
</evidence>
<name>A0A2T8I032_9POAL</name>
<feature type="compositionally biased region" description="Pro residues" evidence="1">
    <location>
        <begin position="87"/>
        <end position="100"/>
    </location>
</feature>
<reference evidence="2" key="1">
    <citation type="submission" date="2018-04" db="EMBL/GenBank/DDBJ databases">
        <title>WGS assembly of Panicum hallii.</title>
        <authorList>
            <person name="Lovell J."/>
            <person name="Jenkins J."/>
            <person name="Lowry D."/>
            <person name="Mamidi S."/>
            <person name="Sreedasyam A."/>
            <person name="Weng X."/>
            <person name="Barry K."/>
            <person name="Bonette J."/>
            <person name="Campitelli B."/>
            <person name="Daum C."/>
            <person name="Gordon S."/>
            <person name="Gould B."/>
            <person name="Lipzen A."/>
            <person name="Macqueen A."/>
            <person name="Palacio-Mejia J."/>
            <person name="Plott C."/>
            <person name="Shakirov E."/>
            <person name="Shu S."/>
            <person name="Yoshinaga Y."/>
            <person name="Zane M."/>
            <person name="Rokhsar D."/>
            <person name="Grimwood J."/>
            <person name="Schmutz J."/>
            <person name="Juenger T."/>
        </authorList>
    </citation>
    <scope>NUCLEOTIDE SEQUENCE [LARGE SCALE GENOMIC DNA]</scope>
    <source>
        <strain evidence="2">FIL2</strain>
    </source>
</reference>
<feature type="region of interest" description="Disordered" evidence="1">
    <location>
        <begin position="78"/>
        <end position="153"/>
    </location>
</feature>
<feature type="compositionally biased region" description="Pro residues" evidence="1">
    <location>
        <begin position="136"/>
        <end position="146"/>
    </location>
</feature>
<accession>A0A2T8I032</accession>
<organism evidence="2">
    <name type="scientific">Panicum hallii</name>
    <dbReference type="NCBI Taxonomy" id="206008"/>
    <lineage>
        <taxon>Eukaryota</taxon>
        <taxon>Viridiplantae</taxon>
        <taxon>Streptophyta</taxon>
        <taxon>Embryophyta</taxon>
        <taxon>Tracheophyta</taxon>
        <taxon>Spermatophyta</taxon>
        <taxon>Magnoliopsida</taxon>
        <taxon>Liliopsida</taxon>
        <taxon>Poales</taxon>
        <taxon>Poaceae</taxon>
        <taxon>PACMAD clade</taxon>
        <taxon>Panicoideae</taxon>
        <taxon>Panicodae</taxon>
        <taxon>Paniceae</taxon>
        <taxon>Panicinae</taxon>
        <taxon>Panicum</taxon>
        <taxon>Panicum sect. Panicum</taxon>
    </lineage>
</organism>
<protein>
    <submittedName>
        <fullName evidence="2">Uncharacterized protein</fullName>
    </submittedName>
</protein>
<evidence type="ECO:0000313" key="2">
    <source>
        <dbReference type="EMBL" id="PVH31037.1"/>
    </source>
</evidence>
<sequence length="215" mass="23153">MMNNDLSAGDRWACTVAEEIRRFKSLRPRPWRSKRDEVVDMVAKKMAGLAGSAFSLSAEIHRNFRYFHSIREAPSCCATAPSRSPRPVAPPPPPWRPRPSPLSLCTPPTRTWLPRRSGSRSSGRTLRSCGVAPTATPSPDPKPPAPQGLQGPLLCRLLPLPPSVSPLSSLASATGPPTAPLPSSREIGRRPRFHPTGIACSPLVGVSLVSMVSTM</sequence>
<dbReference type="EMBL" id="CM008054">
    <property type="protein sequence ID" value="PVH31037.1"/>
    <property type="molecule type" value="Genomic_DNA"/>
</dbReference>
<dbReference type="Proteomes" id="UP000243499">
    <property type="component" value="Chromosome 9"/>
</dbReference>
<proteinExistence type="predicted"/>
<feature type="compositionally biased region" description="Low complexity" evidence="1">
    <location>
        <begin position="115"/>
        <end position="135"/>
    </location>
</feature>
<feature type="region of interest" description="Disordered" evidence="1">
    <location>
        <begin position="166"/>
        <end position="188"/>
    </location>
</feature>
<dbReference type="AlphaFoldDB" id="A0A2T8I032"/>
<dbReference type="Gramene" id="PVH31037">
    <property type="protein sequence ID" value="PVH31037"/>
    <property type="gene ID" value="PAHAL_9G042400"/>
</dbReference>
<gene>
    <name evidence="2" type="ORF">PAHAL_9G042400</name>
</gene>